<feature type="compositionally biased region" description="Polar residues" evidence="1">
    <location>
        <begin position="155"/>
        <end position="165"/>
    </location>
</feature>
<dbReference type="Proteomes" id="UP000682892">
    <property type="component" value="Unassembled WGS sequence"/>
</dbReference>
<reference evidence="2" key="3">
    <citation type="submission" date="2012-09" db="EMBL/GenBank/DDBJ databases">
        <authorList>
            <consortium name="VectorBase"/>
        </authorList>
    </citation>
    <scope>NUCLEOTIDE SEQUENCE</scope>
    <source>
        <strain evidence="2">Liverpool</strain>
    </source>
</reference>
<dbReference type="HOGENOM" id="CLU_040702_0_0_1"/>
<feature type="compositionally biased region" description="Basic and acidic residues" evidence="1">
    <location>
        <begin position="60"/>
        <end position="72"/>
    </location>
</feature>
<feature type="compositionally biased region" description="Polar residues" evidence="1">
    <location>
        <begin position="1"/>
        <end position="26"/>
    </location>
</feature>
<dbReference type="AlphaFoldDB" id="Q16SV3"/>
<reference evidence="2" key="2">
    <citation type="journal article" date="2007" name="Science">
        <title>Genome sequence of Aedes aegypti, a major arbovirus vector.</title>
        <authorList>
            <person name="Nene V."/>
            <person name="Wortman J.R."/>
            <person name="Lawson D."/>
            <person name="Haas B."/>
            <person name="Kodira C."/>
            <person name="Tu Z.J."/>
            <person name="Loftus B."/>
            <person name="Xi Z."/>
            <person name="Megy K."/>
            <person name="Grabherr M."/>
            <person name="Ren Q."/>
            <person name="Zdobnov E.M."/>
            <person name="Lobo N.F."/>
            <person name="Campbell K.S."/>
            <person name="Brown S.E."/>
            <person name="Bonaldo M.F."/>
            <person name="Zhu J."/>
            <person name="Sinkins S.P."/>
            <person name="Hogenkamp D.G."/>
            <person name="Amedeo P."/>
            <person name="Arensburger P."/>
            <person name="Atkinson P.W."/>
            <person name="Bidwell S."/>
            <person name="Biedler J."/>
            <person name="Birney E."/>
            <person name="Bruggner R.V."/>
            <person name="Costas J."/>
            <person name="Coy M.R."/>
            <person name="Crabtree J."/>
            <person name="Crawford M."/>
            <person name="Debruyn B."/>
            <person name="Decaprio D."/>
            <person name="Eiglmeier K."/>
            <person name="Eisenstadt E."/>
            <person name="El-Dorry H."/>
            <person name="Gelbart W.M."/>
            <person name="Gomes S.L."/>
            <person name="Hammond M."/>
            <person name="Hannick L.I."/>
            <person name="Hogan J.R."/>
            <person name="Holmes M.H."/>
            <person name="Jaffe D."/>
            <person name="Johnston J.S."/>
            <person name="Kennedy R.C."/>
            <person name="Koo H."/>
            <person name="Kravitz S."/>
            <person name="Kriventseva E.V."/>
            <person name="Kulp D."/>
            <person name="Labutti K."/>
            <person name="Lee E."/>
            <person name="Li S."/>
            <person name="Lovin D.D."/>
            <person name="Mao C."/>
            <person name="Mauceli E."/>
            <person name="Menck C.F."/>
            <person name="Miller J.R."/>
            <person name="Montgomery P."/>
            <person name="Mori A."/>
            <person name="Nascimento A.L."/>
            <person name="Naveira H.F."/>
            <person name="Nusbaum C."/>
            <person name="O'leary S."/>
            <person name="Orvis J."/>
            <person name="Pertea M."/>
            <person name="Quesneville H."/>
            <person name="Reidenbach K.R."/>
            <person name="Rogers Y.H."/>
            <person name="Roth C.W."/>
            <person name="Schneider J.R."/>
            <person name="Schatz M."/>
            <person name="Shumway M."/>
            <person name="Stanke M."/>
            <person name="Stinson E.O."/>
            <person name="Tubio J.M."/>
            <person name="Vanzee J.P."/>
            <person name="Verjovski-Almeida S."/>
            <person name="Werner D."/>
            <person name="White O."/>
            <person name="Wyder S."/>
            <person name="Zeng Q."/>
            <person name="Zhao Q."/>
            <person name="Zhao Y."/>
            <person name="Hill C.A."/>
            <person name="Raikhel A.S."/>
            <person name="Soares M.B."/>
            <person name="Knudson D.L."/>
            <person name="Lee N.H."/>
            <person name="Galagan J."/>
            <person name="Salzberg S.L."/>
            <person name="Paulsen I.T."/>
            <person name="Dimopoulos G."/>
            <person name="Collins F.H."/>
            <person name="Birren B."/>
            <person name="Fraser-Liggett C.M."/>
            <person name="Severson D.W."/>
        </authorList>
    </citation>
    <scope>NUCLEOTIDE SEQUENCE [LARGE SCALE GENOMIC DNA]</scope>
    <source>
        <strain evidence="2">Liverpool</strain>
    </source>
</reference>
<feature type="compositionally biased region" description="Basic and acidic residues" evidence="1">
    <location>
        <begin position="97"/>
        <end position="108"/>
    </location>
</feature>
<dbReference type="PaxDb" id="7159-AAEL010482-PA"/>
<feature type="compositionally biased region" description="Basic and acidic residues" evidence="1">
    <location>
        <begin position="194"/>
        <end position="205"/>
    </location>
</feature>
<feature type="compositionally biased region" description="Low complexity" evidence="1">
    <location>
        <begin position="73"/>
        <end position="82"/>
    </location>
</feature>
<protein>
    <submittedName>
        <fullName evidence="2">AAEL010482-PA</fullName>
    </submittedName>
</protein>
<reference evidence="2" key="1">
    <citation type="submission" date="2005-10" db="EMBL/GenBank/DDBJ databases">
        <authorList>
            <person name="Loftus B.J."/>
            <person name="Nene V.M."/>
            <person name="Hannick L.I."/>
            <person name="Bidwell S."/>
            <person name="Haas B."/>
            <person name="Amedeo P."/>
            <person name="Orvis J."/>
            <person name="Wortman J.R."/>
            <person name="White O.R."/>
            <person name="Salzberg S."/>
            <person name="Shumway M."/>
            <person name="Koo H."/>
            <person name="Zhao Y."/>
            <person name="Holmes M."/>
            <person name="Miller J."/>
            <person name="Schatz M."/>
            <person name="Pop M."/>
            <person name="Pai G."/>
            <person name="Utterback T."/>
            <person name="Rogers Y.-H."/>
            <person name="Kravitz S."/>
            <person name="Fraser C.M."/>
        </authorList>
    </citation>
    <scope>NUCLEOTIDE SEQUENCE</scope>
    <source>
        <strain evidence="2">Liverpool</strain>
    </source>
</reference>
<dbReference type="eggNOG" id="ENOG502TATK">
    <property type="taxonomic scope" value="Eukaryota"/>
</dbReference>
<organism evidence="2 3">
    <name type="scientific">Aedes aegypti</name>
    <name type="common">Yellowfever mosquito</name>
    <name type="synonym">Culex aegypti</name>
    <dbReference type="NCBI Taxonomy" id="7159"/>
    <lineage>
        <taxon>Eukaryota</taxon>
        <taxon>Metazoa</taxon>
        <taxon>Ecdysozoa</taxon>
        <taxon>Arthropoda</taxon>
        <taxon>Hexapoda</taxon>
        <taxon>Insecta</taxon>
        <taxon>Pterygota</taxon>
        <taxon>Neoptera</taxon>
        <taxon>Endopterygota</taxon>
        <taxon>Diptera</taxon>
        <taxon>Nematocera</taxon>
        <taxon>Culicoidea</taxon>
        <taxon>Culicidae</taxon>
        <taxon>Culicinae</taxon>
        <taxon>Aedini</taxon>
        <taxon>Aedes</taxon>
        <taxon>Stegomyia</taxon>
    </lineage>
</organism>
<dbReference type="EMBL" id="CH477665">
    <property type="protein sequence ID" value="EAT37535.1"/>
    <property type="molecule type" value="Genomic_DNA"/>
</dbReference>
<sequence>MSLQVQSSQQPTSGRRTPQIYQNLGSTTPATTPPTNGNSGKSASKLSLKSGKQSPVVVEHTTEPTTPKDVHKTTTNVAVAVTKLEKTPTGAASSPSKTDKGKEEKDKAASNGASNGTHSEKETNGKQEETPKAASETPKKDQAEKVAKESPRASPRSTPQKQQAESIPVEQVKTPESTSKKTKESPMVTPVAAKVDEPKANEKAVKACPAEGDEMESLVVEPSEYEDSPMPPRTGGKTKLLKYSGAPPTRARISPFRVKETTANASTIVNLSTVSEGQDSGSKDTSLDSDSQQVPALGVRPLRAISGRRGMRPITDIQFTYRKSTELNDSASSLNVTVGSEIHNDSLRTPAPCSTRKRKA</sequence>
<dbReference type="PhylomeDB" id="Q16SV3"/>
<feature type="compositionally biased region" description="Polar residues" evidence="1">
    <location>
        <begin position="261"/>
        <end position="280"/>
    </location>
</feature>
<proteinExistence type="predicted"/>
<feature type="region of interest" description="Disordered" evidence="1">
    <location>
        <begin position="1"/>
        <end position="306"/>
    </location>
</feature>
<accession>Q16SV3</accession>
<feature type="compositionally biased region" description="Low complexity" evidence="1">
    <location>
        <begin position="27"/>
        <end position="59"/>
    </location>
</feature>
<dbReference type="VEuPathDB" id="VectorBase:AAEL014816"/>
<evidence type="ECO:0000313" key="3">
    <source>
        <dbReference type="Proteomes" id="UP000682892"/>
    </source>
</evidence>
<feature type="region of interest" description="Disordered" evidence="1">
    <location>
        <begin position="339"/>
        <end position="360"/>
    </location>
</feature>
<name>Q16SV3_AEDAE</name>
<feature type="compositionally biased region" description="Basic and acidic residues" evidence="1">
    <location>
        <begin position="118"/>
        <end position="151"/>
    </location>
</feature>
<evidence type="ECO:0000256" key="1">
    <source>
        <dbReference type="SAM" id="MobiDB-lite"/>
    </source>
</evidence>
<evidence type="ECO:0000313" key="2">
    <source>
        <dbReference type="EMBL" id="EAT37535.1"/>
    </source>
</evidence>
<gene>
    <name evidence="2" type="ORF">AaeL_AAEL010482</name>
</gene>